<sequence length="98" mass="11094">MKIFPPNKNSFFIISFNFLSIISNKYLDAIGASSHTKISVFFISSASLLFSSIFEIEFFLMFKGNLNLLCKVLPFCNCIAAIPVKAILQIFLFKLLDK</sequence>
<proteinExistence type="predicted"/>
<reference evidence="1" key="1">
    <citation type="submission" date="2023-11" db="EMBL/GenBank/DDBJ databases">
        <authorList>
            <person name="Poullet M."/>
        </authorList>
    </citation>
    <scope>NUCLEOTIDE SEQUENCE</scope>
    <source>
        <strain evidence="1">E1834</strain>
    </source>
</reference>
<dbReference type="EMBL" id="CAVMJV010000018">
    <property type="protein sequence ID" value="CAK5061060.1"/>
    <property type="molecule type" value="Genomic_DNA"/>
</dbReference>
<comment type="caution">
    <text evidence="1">The sequence shown here is derived from an EMBL/GenBank/DDBJ whole genome shotgun (WGS) entry which is preliminary data.</text>
</comment>
<gene>
    <name evidence="1" type="ORF">MENTE1834_LOCUS16131</name>
</gene>
<evidence type="ECO:0000313" key="2">
    <source>
        <dbReference type="Proteomes" id="UP001497535"/>
    </source>
</evidence>
<dbReference type="Proteomes" id="UP001497535">
    <property type="component" value="Unassembled WGS sequence"/>
</dbReference>
<keyword evidence="2" id="KW-1185">Reference proteome</keyword>
<name>A0ACB0YTX3_MELEN</name>
<accession>A0ACB0YTX3</accession>
<protein>
    <submittedName>
        <fullName evidence="1">Uncharacterized protein</fullName>
    </submittedName>
</protein>
<evidence type="ECO:0000313" key="1">
    <source>
        <dbReference type="EMBL" id="CAK5061060.1"/>
    </source>
</evidence>
<organism evidence="1 2">
    <name type="scientific">Meloidogyne enterolobii</name>
    <name type="common">Root-knot nematode worm</name>
    <name type="synonym">Meloidogyne mayaguensis</name>
    <dbReference type="NCBI Taxonomy" id="390850"/>
    <lineage>
        <taxon>Eukaryota</taxon>
        <taxon>Metazoa</taxon>
        <taxon>Ecdysozoa</taxon>
        <taxon>Nematoda</taxon>
        <taxon>Chromadorea</taxon>
        <taxon>Rhabditida</taxon>
        <taxon>Tylenchina</taxon>
        <taxon>Tylenchomorpha</taxon>
        <taxon>Tylenchoidea</taxon>
        <taxon>Meloidogynidae</taxon>
        <taxon>Meloidogyninae</taxon>
        <taxon>Meloidogyne</taxon>
    </lineage>
</organism>